<dbReference type="PANTHER" id="PTHR32060:SF22">
    <property type="entry name" value="CARBOXYL-TERMINAL-PROCESSING PEPTIDASE 3, CHLOROPLASTIC"/>
    <property type="match status" value="1"/>
</dbReference>
<evidence type="ECO:0000313" key="9">
    <source>
        <dbReference type="EMBL" id="VEG13312.1"/>
    </source>
</evidence>
<dbReference type="SMART" id="SM00228">
    <property type="entry name" value="PDZ"/>
    <property type="match status" value="1"/>
</dbReference>
<dbReference type="EC" id="3.4.21.102" evidence="9"/>
<keyword evidence="6" id="KW-0732">Signal</keyword>
<dbReference type="InterPro" id="IPR005151">
    <property type="entry name" value="Tail-specific_protease"/>
</dbReference>
<proteinExistence type="inferred from homology"/>
<sequence>MKPTILITAVAMGFAMTASANTASSPVILPTASGEPESSLQVLDAEPNQLYGISGLHAGRVPLNTISPLTLKTFVQAVDLMRREYVEPVDDELLFQQAMRGMLTGIDRNAEFLDETAFANLNSFTTGNVAGVGLKATYKPSEAHWVVDEVAADSPAKAAGIAVGDYLHQIGDIKLNQSQSDNDIIQLLNGIAGTSVDVTYSRAGRSKQTSNLLRNQMQKSTIEVLTQNNIAIIKLPVFQNNTRQEIVDRLQLISTPIQGVVIDLRNNPGGVLDAAVEVASLFMRKKVVTQVQNRTGIERVLETQGSPILESMPVIILQNRYSASAAEVLSSSLQTHGRALIVGETSYGKGSVQSIVPIGRNQGIKLTTARYLTPKGGKIDKIGVVPDVSFEPVISDEAGDEWLQLSLNLMEQAKASNQ</sequence>
<dbReference type="AlphaFoldDB" id="A0A3S4UL03"/>
<dbReference type="InterPro" id="IPR004447">
    <property type="entry name" value="Peptidase_S41A"/>
</dbReference>
<evidence type="ECO:0000259" key="8">
    <source>
        <dbReference type="SMART" id="SM00245"/>
    </source>
</evidence>
<dbReference type="OrthoDB" id="9812068at2"/>
<evidence type="ECO:0000256" key="6">
    <source>
        <dbReference type="SAM" id="SignalP"/>
    </source>
</evidence>
<dbReference type="SUPFAM" id="SSF52096">
    <property type="entry name" value="ClpP/crotonase"/>
    <property type="match status" value="1"/>
</dbReference>
<dbReference type="RefSeq" id="WP_126330862.1">
    <property type="nucleotide sequence ID" value="NZ_LR134343.1"/>
</dbReference>
<organism evidence="9 10">
    <name type="scientific">Moraxella cuniculi</name>
    <dbReference type="NCBI Taxonomy" id="34061"/>
    <lineage>
        <taxon>Bacteria</taxon>
        <taxon>Pseudomonadati</taxon>
        <taxon>Pseudomonadota</taxon>
        <taxon>Gammaproteobacteria</taxon>
        <taxon>Moraxellales</taxon>
        <taxon>Moraxellaceae</taxon>
        <taxon>Moraxella</taxon>
    </lineage>
</organism>
<evidence type="ECO:0000256" key="4">
    <source>
        <dbReference type="ARBA" id="ARBA00022825"/>
    </source>
</evidence>
<protein>
    <submittedName>
        <fullName evidence="9">Carboxy-terminal processing protease CtpB</fullName>
        <ecNumber evidence="9">3.4.21.102</ecNumber>
    </submittedName>
</protein>
<dbReference type="CDD" id="cd07560">
    <property type="entry name" value="Peptidase_S41_CPP"/>
    <property type="match status" value="1"/>
</dbReference>
<evidence type="ECO:0000256" key="3">
    <source>
        <dbReference type="ARBA" id="ARBA00022801"/>
    </source>
</evidence>
<evidence type="ECO:0000256" key="2">
    <source>
        <dbReference type="ARBA" id="ARBA00022670"/>
    </source>
</evidence>
<dbReference type="SUPFAM" id="SSF50156">
    <property type="entry name" value="PDZ domain-like"/>
    <property type="match status" value="1"/>
</dbReference>
<dbReference type="GO" id="GO:0007165">
    <property type="term" value="P:signal transduction"/>
    <property type="evidence" value="ECO:0007669"/>
    <property type="project" value="TreeGrafter"/>
</dbReference>
<feature type="chain" id="PRO_5018637162" evidence="6">
    <location>
        <begin position="21"/>
        <end position="418"/>
    </location>
</feature>
<dbReference type="InterPro" id="IPR029045">
    <property type="entry name" value="ClpP/crotonase-like_dom_sf"/>
</dbReference>
<dbReference type="Proteomes" id="UP000274100">
    <property type="component" value="Chromosome"/>
</dbReference>
<feature type="domain" description="PDZ" evidence="7">
    <location>
        <begin position="128"/>
        <end position="204"/>
    </location>
</feature>
<keyword evidence="3 5" id="KW-0378">Hydrolase</keyword>
<dbReference type="Gene3D" id="2.30.42.10">
    <property type="match status" value="1"/>
</dbReference>
<evidence type="ECO:0000256" key="5">
    <source>
        <dbReference type="RuleBase" id="RU004404"/>
    </source>
</evidence>
<comment type="similarity">
    <text evidence="1 5">Belongs to the peptidase S41A family.</text>
</comment>
<evidence type="ECO:0000256" key="1">
    <source>
        <dbReference type="ARBA" id="ARBA00009179"/>
    </source>
</evidence>
<feature type="signal peptide" evidence="6">
    <location>
        <begin position="1"/>
        <end position="20"/>
    </location>
</feature>
<dbReference type="Pfam" id="PF17820">
    <property type="entry name" value="PDZ_6"/>
    <property type="match status" value="1"/>
</dbReference>
<dbReference type="Gene3D" id="3.30.750.44">
    <property type="match status" value="1"/>
</dbReference>
<dbReference type="InterPro" id="IPR041489">
    <property type="entry name" value="PDZ_6"/>
</dbReference>
<accession>A0A3S4UL03</accession>
<dbReference type="Pfam" id="PF03572">
    <property type="entry name" value="Peptidase_S41"/>
    <property type="match status" value="1"/>
</dbReference>
<dbReference type="InterPro" id="IPR036034">
    <property type="entry name" value="PDZ_sf"/>
</dbReference>
<dbReference type="GO" id="GO:0004252">
    <property type="term" value="F:serine-type endopeptidase activity"/>
    <property type="evidence" value="ECO:0007669"/>
    <property type="project" value="UniProtKB-EC"/>
</dbReference>
<dbReference type="PANTHER" id="PTHR32060">
    <property type="entry name" value="TAIL-SPECIFIC PROTEASE"/>
    <property type="match status" value="1"/>
</dbReference>
<dbReference type="SMART" id="SM00245">
    <property type="entry name" value="TSPc"/>
    <property type="match status" value="1"/>
</dbReference>
<reference evidence="9 10" key="1">
    <citation type="submission" date="2018-12" db="EMBL/GenBank/DDBJ databases">
        <authorList>
            <consortium name="Pathogen Informatics"/>
        </authorList>
    </citation>
    <scope>NUCLEOTIDE SEQUENCE [LARGE SCALE GENOMIC DNA]</scope>
    <source>
        <strain evidence="9 10">NCTC10297</strain>
    </source>
</reference>
<name>A0A3S4UL03_9GAMM</name>
<dbReference type="GO" id="GO:0030288">
    <property type="term" value="C:outer membrane-bounded periplasmic space"/>
    <property type="evidence" value="ECO:0007669"/>
    <property type="project" value="TreeGrafter"/>
</dbReference>
<dbReference type="GO" id="GO:0006508">
    <property type="term" value="P:proteolysis"/>
    <property type="evidence" value="ECO:0007669"/>
    <property type="project" value="UniProtKB-KW"/>
</dbReference>
<keyword evidence="4 5" id="KW-0720">Serine protease</keyword>
<dbReference type="Gene3D" id="3.90.226.10">
    <property type="entry name" value="2-enoyl-CoA Hydratase, Chain A, domain 1"/>
    <property type="match status" value="1"/>
</dbReference>
<keyword evidence="2 5" id="KW-0645">Protease</keyword>
<dbReference type="EMBL" id="LR134343">
    <property type="protein sequence ID" value="VEG13312.1"/>
    <property type="molecule type" value="Genomic_DNA"/>
</dbReference>
<evidence type="ECO:0000313" key="10">
    <source>
        <dbReference type="Proteomes" id="UP000274100"/>
    </source>
</evidence>
<dbReference type="KEGG" id="mcun:NCTC10297_01275"/>
<gene>
    <name evidence="9" type="primary">ctpB</name>
    <name evidence="9" type="ORF">NCTC10297_01275</name>
</gene>
<evidence type="ECO:0000259" key="7">
    <source>
        <dbReference type="SMART" id="SM00228"/>
    </source>
</evidence>
<dbReference type="NCBIfam" id="TIGR00225">
    <property type="entry name" value="prc"/>
    <property type="match status" value="1"/>
</dbReference>
<feature type="domain" description="Tail specific protease" evidence="8">
    <location>
        <begin position="205"/>
        <end position="391"/>
    </location>
</feature>
<dbReference type="InterPro" id="IPR001478">
    <property type="entry name" value="PDZ"/>
</dbReference>